<protein>
    <submittedName>
        <fullName evidence="8">Uncharacterized protein</fullName>
    </submittedName>
</protein>
<evidence type="ECO:0000256" key="1">
    <source>
        <dbReference type="ARBA" id="ARBA00004236"/>
    </source>
</evidence>
<evidence type="ECO:0000256" key="7">
    <source>
        <dbReference type="SAM" id="MobiDB-lite"/>
    </source>
</evidence>
<keyword evidence="6" id="KW-0927">Auxin signaling pathway</keyword>
<reference evidence="8" key="1">
    <citation type="submission" date="2014-09" db="EMBL/GenBank/DDBJ databases">
        <authorList>
            <person name="Magalhaes I.L.F."/>
            <person name="Oliveira U."/>
            <person name="Santos F.R."/>
            <person name="Vidigal T.H.D.A."/>
            <person name="Brescovit A.D."/>
            <person name="Santos A.J."/>
        </authorList>
    </citation>
    <scope>NUCLEOTIDE SEQUENCE</scope>
    <source>
        <tissue evidence="8">Shoot tissue taken approximately 20 cm above the soil surface</tissue>
    </source>
</reference>
<evidence type="ECO:0000256" key="5">
    <source>
        <dbReference type="ARBA" id="ARBA00023136"/>
    </source>
</evidence>
<feature type="region of interest" description="Disordered" evidence="7">
    <location>
        <begin position="218"/>
        <end position="240"/>
    </location>
</feature>
<feature type="compositionally biased region" description="Low complexity" evidence="7">
    <location>
        <begin position="105"/>
        <end position="132"/>
    </location>
</feature>
<comment type="subcellular location">
    <subcellularLocation>
        <location evidence="1">Cell membrane</location>
    </subcellularLocation>
</comment>
<dbReference type="InterPro" id="IPR039621">
    <property type="entry name" value="BG1-like"/>
</dbReference>
<evidence type="ECO:0000313" key="8">
    <source>
        <dbReference type="EMBL" id="JAD87529.1"/>
    </source>
</evidence>
<evidence type="ECO:0000256" key="6">
    <source>
        <dbReference type="ARBA" id="ARBA00023294"/>
    </source>
</evidence>
<evidence type="ECO:0000256" key="2">
    <source>
        <dbReference type="ARBA" id="ARBA00010067"/>
    </source>
</evidence>
<reference evidence="8" key="2">
    <citation type="journal article" date="2015" name="Data Brief">
        <title>Shoot transcriptome of the giant reed, Arundo donax.</title>
        <authorList>
            <person name="Barrero R.A."/>
            <person name="Guerrero F.D."/>
            <person name="Moolhuijzen P."/>
            <person name="Goolsby J.A."/>
            <person name="Tidwell J."/>
            <person name="Bellgard S.E."/>
            <person name="Bellgard M.I."/>
        </authorList>
    </citation>
    <scope>NUCLEOTIDE SEQUENCE</scope>
    <source>
        <tissue evidence="8">Shoot tissue taken approximately 20 cm above the soil surface</tissue>
    </source>
</reference>
<feature type="compositionally biased region" description="Basic residues" evidence="7">
    <location>
        <begin position="1"/>
        <end position="11"/>
    </location>
</feature>
<keyword evidence="3" id="KW-0813">Transport</keyword>
<feature type="region of interest" description="Disordered" evidence="7">
    <location>
        <begin position="1"/>
        <end position="33"/>
    </location>
</feature>
<comment type="similarity">
    <text evidence="2">Belongs to the BIG GRAIN 1 (BG1) plant protein family.</text>
</comment>
<accession>A0A0A9DG07</accession>
<feature type="compositionally biased region" description="Pro residues" evidence="7">
    <location>
        <begin position="231"/>
        <end position="240"/>
    </location>
</feature>
<sequence length="331" mass="35139">MERRSHCHGKHPSPLPPPRRARGERSRQASSGSFSASLLDAIYRSLGEGDGADVVDAPRWSEAEKAAAPPQFWWAKEAAKPRKAASADGDSRRRRETAVARPRHSGYASSNTSSSASYSFFSCSSASTTETESTTRRRHGPPPPLVSKESVAVGAEEAAAPPNSKAKKKKKKKKSRPCFPGARIRPRSPSQSSTGPVPPPSPATLACVLKALFSSARLQRKPKTPAATAPAPVPLAPPQPLCVPAASTAKAAEASERRSVRFRSDAEASVVQRRVEELVRTLEELEDGEGSDSSSDLFELESLRGAGGDELPVYGTTSLAANRAIAQRAAS</sequence>
<dbReference type="PANTHER" id="PTHR33541">
    <property type="entry name" value="PROTEIN BIG GRAIN 1-LIKE A-RELATED"/>
    <property type="match status" value="1"/>
</dbReference>
<evidence type="ECO:0000256" key="4">
    <source>
        <dbReference type="ARBA" id="ARBA00022475"/>
    </source>
</evidence>
<feature type="compositionally biased region" description="Basic and acidic residues" evidence="7">
    <location>
        <begin position="89"/>
        <end position="98"/>
    </location>
</feature>
<evidence type="ECO:0000256" key="3">
    <source>
        <dbReference type="ARBA" id="ARBA00022448"/>
    </source>
</evidence>
<feature type="compositionally biased region" description="Basic residues" evidence="7">
    <location>
        <begin position="165"/>
        <end position="176"/>
    </location>
</feature>
<feature type="region of interest" description="Disordered" evidence="7">
    <location>
        <begin position="50"/>
        <end position="203"/>
    </location>
</feature>
<dbReference type="GO" id="GO:0005886">
    <property type="term" value="C:plasma membrane"/>
    <property type="evidence" value="ECO:0007669"/>
    <property type="project" value="UniProtKB-SubCell"/>
</dbReference>
<keyword evidence="5" id="KW-0472">Membrane</keyword>
<keyword evidence="4" id="KW-1003">Cell membrane</keyword>
<name>A0A0A9DG07_ARUDO</name>
<dbReference type="AlphaFoldDB" id="A0A0A9DG07"/>
<proteinExistence type="inferred from homology"/>
<dbReference type="EMBL" id="GBRH01210366">
    <property type="protein sequence ID" value="JAD87529.1"/>
    <property type="molecule type" value="Transcribed_RNA"/>
</dbReference>
<dbReference type="PANTHER" id="PTHR33541:SF18">
    <property type="entry name" value="OS09G0443800 PROTEIN"/>
    <property type="match status" value="1"/>
</dbReference>
<feature type="compositionally biased region" description="Low complexity" evidence="7">
    <location>
        <begin position="146"/>
        <end position="164"/>
    </location>
</feature>
<dbReference type="GO" id="GO:0009734">
    <property type="term" value="P:auxin-activated signaling pathway"/>
    <property type="evidence" value="ECO:0007669"/>
    <property type="project" value="UniProtKB-KW"/>
</dbReference>
<organism evidence="8">
    <name type="scientific">Arundo donax</name>
    <name type="common">Giant reed</name>
    <name type="synonym">Donax arundinaceus</name>
    <dbReference type="NCBI Taxonomy" id="35708"/>
    <lineage>
        <taxon>Eukaryota</taxon>
        <taxon>Viridiplantae</taxon>
        <taxon>Streptophyta</taxon>
        <taxon>Embryophyta</taxon>
        <taxon>Tracheophyta</taxon>
        <taxon>Spermatophyta</taxon>
        <taxon>Magnoliopsida</taxon>
        <taxon>Liliopsida</taxon>
        <taxon>Poales</taxon>
        <taxon>Poaceae</taxon>
        <taxon>PACMAD clade</taxon>
        <taxon>Arundinoideae</taxon>
        <taxon>Arundineae</taxon>
        <taxon>Arundo</taxon>
    </lineage>
</organism>